<sequence length="350" mass="39456">MARLLAVDSVLVGRLSSYTIGKELRRAVDEGAVYLATNLRGEKCIVKSIRGHWRLGNEAKILKRYQAETRFIRPLIDEIQTPADPPSIVLRHMDSDIMTESDKKRLSRPEIKQVARCILEALRVLHKDGMVHTDIKVDNVFVNYGSGDQRFSEIQLGDFGGAVSQDSDFAKNGVMIGAGYTRSPEATFQLHWKTSTDIWSFGVVLLDLIFGGGYHIFNPTIDKVAPGDNAYELTVLRRMYKFFGPFPQSYETFNKEGLITIIQWIHAHGPPEKPFHRVGPKEVPPADLAFILKIMKLDPRDRPTAEELLADEWFTEESEDTRAPLPEESEDTGAPLPDEQKTDGSKETED</sequence>
<dbReference type="PANTHER" id="PTHR44167">
    <property type="entry name" value="OVARIAN-SPECIFIC SERINE/THREONINE-PROTEIN KINASE LOK-RELATED"/>
    <property type="match status" value="1"/>
</dbReference>
<name>A0AAN6XT81_9PEZI</name>
<evidence type="ECO:0000256" key="1">
    <source>
        <dbReference type="SAM" id="MobiDB-lite"/>
    </source>
</evidence>
<evidence type="ECO:0000259" key="2">
    <source>
        <dbReference type="PROSITE" id="PS50011"/>
    </source>
</evidence>
<feature type="region of interest" description="Disordered" evidence="1">
    <location>
        <begin position="306"/>
        <end position="350"/>
    </location>
</feature>
<protein>
    <submittedName>
        <fullName evidence="3">Kinase-like protein</fullName>
    </submittedName>
</protein>
<feature type="compositionally biased region" description="Acidic residues" evidence="1">
    <location>
        <begin position="308"/>
        <end position="319"/>
    </location>
</feature>
<dbReference type="GO" id="GO:0005634">
    <property type="term" value="C:nucleus"/>
    <property type="evidence" value="ECO:0007669"/>
    <property type="project" value="TreeGrafter"/>
</dbReference>
<dbReference type="SMART" id="SM00220">
    <property type="entry name" value="S_TKc"/>
    <property type="match status" value="1"/>
</dbReference>
<dbReference type="GO" id="GO:0004674">
    <property type="term" value="F:protein serine/threonine kinase activity"/>
    <property type="evidence" value="ECO:0007669"/>
    <property type="project" value="TreeGrafter"/>
</dbReference>
<reference evidence="3" key="1">
    <citation type="journal article" date="2023" name="Mol. Phylogenet. Evol.">
        <title>Genome-scale phylogeny and comparative genomics of the fungal order Sordariales.</title>
        <authorList>
            <person name="Hensen N."/>
            <person name="Bonometti L."/>
            <person name="Westerberg I."/>
            <person name="Brannstrom I.O."/>
            <person name="Guillou S."/>
            <person name="Cros-Aarteil S."/>
            <person name="Calhoun S."/>
            <person name="Haridas S."/>
            <person name="Kuo A."/>
            <person name="Mondo S."/>
            <person name="Pangilinan J."/>
            <person name="Riley R."/>
            <person name="LaButti K."/>
            <person name="Andreopoulos B."/>
            <person name="Lipzen A."/>
            <person name="Chen C."/>
            <person name="Yan M."/>
            <person name="Daum C."/>
            <person name="Ng V."/>
            <person name="Clum A."/>
            <person name="Steindorff A."/>
            <person name="Ohm R.A."/>
            <person name="Martin F."/>
            <person name="Silar P."/>
            <person name="Natvig D.O."/>
            <person name="Lalanne C."/>
            <person name="Gautier V."/>
            <person name="Ament-Velasquez S.L."/>
            <person name="Kruys A."/>
            <person name="Hutchinson M.I."/>
            <person name="Powell A.J."/>
            <person name="Barry K."/>
            <person name="Miller A.N."/>
            <person name="Grigoriev I.V."/>
            <person name="Debuchy R."/>
            <person name="Gladieux P."/>
            <person name="Hiltunen Thoren M."/>
            <person name="Johannesson H."/>
        </authorList>
    </citation>
    <scope>NUCLEOTIDE SEQUENCE</scope>
    <source>
        <strain evidence="3">PSN293</strain>
    </source>
</reference>
<dbReference type="PROSITE" id="PS00108">
    <property type="entry name" value="PROTEIN_KINASE_ST"/>
    <property type="match status" value="1"/>
</dbReference>
<organism evidence="3 4">
    <name type="scientific">Rhypophila decipiens</name>
    <dbReference type="NCBI Taxonomy" id="261697"/>
    <lineage>
        <taxon>Eukaryota</taxon>
        <taxon>Fungi</taxon>
        <taxon>Dikarya</taxon>
        <taxon>Ascomycota</taxon>
        <taxon>Pezizomycotina</taxon>
        <taxon>Sordariomycetes</taxon>
        <taxon>Sordariomycetidae</taxon>
        <taxon>Sordariales</taxon>
        <taxon>Naviculisporaceae</taxon>
        <taxon>Rhypophila</taxon>
    </lineage>
</organism>
<dbReference type="Pfam" id="PF00069">
    <property type="entry name" value="Pkinase"/>
    <property type="match status" value="1"/>
</dbReference>
<dbReference type="InterPro" id="IPR011009">
    <property type="entry name" value="Kinase-like_dom_sf"/>
</dbReference>
<comment type="caution">
    <text evidence="3">The sequence shown here is derived from an EMBL/GenBank/DDBJ whole genome shotgun (WGS) entry which is preliminary data.</text>
</comment>
<dbReference type="Gene3D" id="1.10.510.10">
    <property type="entry name" value="Transferase(Phosphotransferase) domain 1"/>
    <property type="match status" value="1"/>
</dbReference>
<dbReference type="InterPro" id="IPR000719">
    <property type="entry name" value="Prot_kinase_dom"/>
</dbReference>
<keyword evidence="3" id="KW-0418">Kinase</keyword>
<dbReference type="Proteomes" id="UP001301769">
    <property type="component" value="Unassembled WGS sequence"/>
</dbReference>
<dbReference type="GO" id="GO:0005524">
    <property type="term" value="F:ATP binding"/>
    <property type="evidence" value="ECO:0007669"/>
    <property type="project" value="InterPro"/>
</dbReference>
<dbReference type="GO" id="GO:0044773">
    <property type="term" value="P:mitotic DNA damage checkpoint signaling"/>
    <property type="evidence" value="ECO:0007669"/>
    <property type="project" value="TreeGrafter"/>
</dbReference>
<dbReference type="InterPro" id="IPR008271">
    <property type="entry name" value="Ser/Thr_kinase_AS"/>
</dbReference>
<evidence type="ECO:0000313" key="3">
    <source>
        <dbReference type="EMBL" id="KAK4206156.1"/>
    </source>
</evidence>
<reference evidence="3" key="2">
    <citation type="submission" date="2023-05" db="EMBL/GenBank/DDBJ databases">
        <authorList>
            <consortium name="Lawrence Berkeley National Laboratory"/>
            <person name="Steindorff A."/>
            <person name="Hensen N."/>
            <person name="Bonometti L."/>
            <person name="Westerberg I."/>
            <person name="Brannstrom I.O."/>
            <person name="Guillou S."/>
            <person name="Cros-Aarteil S."/>
            <person name="Calhoun S."/>
            <person name="Haridas S."/>
            <person name="Kuo A."/>
            <person name="Mondo S."/>
            <person name="Pangilinan J."/>
            <person name="Riley R."/>
            <person name="Labutti K."/>
            <person name="Andreopoulos B."/>
            <person name="Lipzen A."/>
            <person name="Chen C."/>
            <person name="Yanf M."/>
            <person name="Daum C."/>
            <person name="Ng V."/>
            <person name="Clum A."/>
            <person name="Ohm R."/>
            <person name="Martin F."/>
            <person name="Silar P."/>
            <person name="Natvig D."/>
            <person name="Lalanne C."/>
            <person name="Gautier V."/>
            <person name="Ament-Velasquez S.L."/>
            <person name="Kruys A."/>
            <person name="Hutchinson M.I."/>
            <person name="Powell A.J."/>
            <person name="Barry K."/>
            <person name="Miller A.N."/>
            <person name="Grigoriev I.V."/>
            <person name="Debuchy R."/>
            <person name="Gladieux P."/>
            <person name="Thoren M.H."/>
            <person name="Johannesson H."/>
        </authorList>
    </citation>
    <scope>NUCLEOTIDE SEQUENCE</scope>
    <source>
        <strain evidence="3">PSN293</strain>
    </source>
</reference>
<dbReference type="PANTHER" id="PTHR44167:SF24">
    <property type="entry name" value="SERINE_THREONINE-PROTEIN KINASE CHK2"/>
    <property type="match status" value="1"/>
</dbReference>
<proteinExistence type="predicted"/>
<dbReference type="EMBL" id="MU858491">
    <property type="protein sequence ID" value="KAK4206156.1"/>
    <property type="molecule type" value="Genomic_DNA"/>
</dbReference>
<feature type="domain" description="Protein kinase" evidence="2">
    <location>
        <begin position="1"/>
        <end position="314"/>
    </location>
</feature>
<dbReference type="SUPFAM" id="SSF56112">
    <property type="entry name" value="Protein kinase-like (PK-like)"/>
    <property type="match status" value="1"/>
</dbReference>
<feature type="compositionally biased region" description="Basic and acidic residues" evidence="1">
    <location>
        <begin position="338"/>
        <end position="350"/>
    </location>
</feature>
<keyword evidence="3" id="KW-0808">Transferase</keyword>
<gene>
    <name evidence="3" type="ORF">QBC37DRAFT_393620</name>
</gene>
<keyword evidence="4" id="KW-1185">Reference proteome</keyword>
<dbReference type="AlphaFoldDB" id="A0AAN6XT81"/>
<dbReference type="PROSITE" id="PS50011">
    <property type="entry name" value="PROTEIN_KINASE_DOM"/>
    <property type="match status" value="1"/>
</dbReference>
<accession>A0AAN6XT81</accession>
<evidence type="ECO:0000313" key="4">
    <source>
        <dbReference type="Proteomes" id="UP001301769"/>
    </source>
</evidence>